<dbReference type="Gene3D" id="2.60.120.560">
    <property type="entry name" value="Exo-inulinase, domain 1"/>
    <property type="match status" value="1"/>
</dbReference>
<dbReference type="InterPro" id="IPR013148">
    <property type="entry name" value="Glyco_hydro_32_N"/>
</dbReference>
<protein>
    <recommendedName>
        <fullName evidence="4 8">Sucrose-6-phosphate hydrolase</fullName>
        <ecNumber evidence="3 8">3.2.1.26</ecNumber>
    </recommendedName>
    <alternativeName>
        <fullName evidence="7 8">Invertase</fullName>
    </alternativeName>
</protein>
<dbReference type="EC" id="3.2.1.26" evidence="3 8"/>
<dbReference type="PANTHER" id="PTHR43101">
    <property type="entry name" value="BETA-FRUCTOSIDASE"/>
    <property type="match status" value="1"/>
</dbReference>
<dbReference type="Proteomes" id="UP000019247">
    <property type="component" value="Unassembled WGS sequence"/>
</dbReference>
<keyword evidence="5 8" id="KW-0378">Hydrolase</keyword>
<dbReference type="NCBIfam" id="TIGR01322">
    <property type="entry name" value="scrB_fam"/>
    <property type="match status" value="1"/>
</dbReference>
<dbReference type="RefSeq" id="WP_033613536.1">
    <property type="nucleotide sequence ID" value="NZ_KK036458.1"/>
</dbReference>
<evidence type="ECO:0000256" key="3">
    <source>
        <dbReference type="ARBA" id="ARBA00012758"/>
    </source>
</evidence>
<dbReference type="STRING" id="1400520.LFAB_00875"/>
<dbReference type="PROSITE" id="PS00609">
    <property type="entry name" value="GLYCOSYL_HYDROL_F32"/>
    <property type="match status" value="1"/>
</dbReference>
<evidence type="ECO:0000259" key="9">
    <source>
        <dbReference type="Pfam" id="PF00251"/>
    </source>
</evidence>
<dbReference type="OrthoDB" id="9759709at2"/>
<sequence>MTKIKWTTTKRYQPYTQWPQARLDEIKTRIKQSQWRLGYHIQPTTGLLNDPNGFSYFNGQWHLFYQSFPYGAVHGLKSWVHLVADDLVHWQNLGTALTADSPLDAQGVYSGSAIPVDDQLFLMYTGNVRDQDWVRHPRQNGAWMTADNRIEKLSQPLINEPAPRITEHFRDPQILKHAGMYYALLGAQYDDQTGHVVVYRAPVVTGPWTYQDELTFSTEKLGYMVECPNLVFIDERPVLIFCPQGVAGSVLATDNVYPNAYVIGERFDWDHLAFVNPSPLQNLDDGFDVYATQAFNAPDGRALAVSWIGLPDTTYPSDVEDWANCLSVVKELTLVDGQLRQRPVVENQQLRQASLTMATMTQALPRQSELQVTVPANQQGKLSILTNLDQQTGLVINIDTVHGKLVVDRALAGRPVATDYGTTRAVAIEPGQPLTGQLLLDNSVFELYLNDGQQVLTGRIFPPSQHWALNLDQLTADVQGWRLDTLNKD</sequence>
<dbReference type="Pfam" id="PF00251">
    <property type="entry name" value="Glyco_hydro_32N"/>
    <property type="match status" value="1"/>
</dbReference>
<dbReference type="Gene3D" id="2.115.10.20">
    <property type="entry name" value="Glycosyl hydrolase domain, family 43"/>
    <property type="match status" value="1"/>
</dbReference>
<dbReference type="PANTHER" id="PTHR43101:SF1">
    <property type="entry name" value="BETA-FRUCTOSIDASE"/>
    <property type="match status" value="1"/>
</dbReference>
<comment type="similarity">
    <text evidence="2 8">Belongs to the glycosyl hydrolase 32 family.</text>
</comment>
<dbReference type="EMBL" id="AWWK01000005">
    <property type="protein sequence ID" value="ETY75603.1"/>
    <property type="molecule type" value="Genomic_DNA"/>
</dbReference>
<reference evidence="10 11" key="1">
    <citation type="journal article" date="2014" name="Genome Announc.">
        <title>Genome Sequence of Lactobacillus fabifermentans Strain T30PCM01, Isolated from Fermenting Grape Marc.</title>
        <authorList>
            <person name="Treu L."/>
            <person name="Vendramin V."/>
            <person name="Bovo B."/>
            <person name="Giacomini A."/>
            <person name="Corich V."/>
            <person name="Campanaro S."/>
        </authorList>
    </citation>
    <scope>NUCLEOTIDE SEQUENCE [LARGE SCALE GENOMIC DNA]</scope>
    <source>
        <strain evidence="10 11">T30PCM01</strain>
    </source>
</reference>
<evidence type="ECO:0000313" key="11">
    <source>
        <dbReference type="Proteomes" id="UP000019247"/>
    </source>
</evidence>
<evidence type="ECO:0000256" key="4">
    <source>
        <dbReference type="ARBA" id="ARBA00019623"/>
    </source>
</evidence>
<evidence type="ECO:0000256" key="6">
    <source>
        <dbReference type="ARBA" id="ARBA00023295"/>
    </source>
</evidence>
<evidence type="ECO:0000256" key="5">
    <source>
        <dbReference type="ARBA" id="ARBA00022801"/>
    </source>
</evidence>
<comment type="caution">
    <text evidence="10">The sequence shown here is derived from an EMBL/GenBank/DDBJ whole genome shotgun (WGS) entry which is preliminary data.</text>
</comment>
<evidence type="ECO:0000256" key="7">
    <source>
        <dbReference type="ARBA" id="ARBA00033367"/>
    </source>
</evidence>
<comment type="subcellular location">
    <subcellularLocation>
        <location evidence="8">Cytoplasm</location>
    </subcellularLocation>
</comment>
<dbReference type="GO" id="GO:0004564">
    <property type="term" value="F:beta-fructofuranosidase activity"/>
    <property type="evidence" value="ECO:0007669"/>
    <property type="project" value="UniProtKB-EC"/>
</dbReference>
<evidence type="ECO:0000256" key="8">
    <source>
        <dbReference type="RuleBase" id="RU365015"/>
    </source>
</evidence>
<dbReference type="InterPro" id="IPR013320">
    <property type="entry name" value="ConA-like_dom_sf"/>
</dbReference>
<comment type="pathway">
    <text evidence="1 8">Glycan biosynthesis; sucrose metabolism.</text>
</comment>
<keyword evidence="8" id="KW-0119">Carbohydrate metabolism</keyword>
<dbReference type="SUPFAM" id="SSF49899">
    <property type="entry name" value="Concanavalin A-like lectins/glucanases"/>
    <property type="match status" value="1"/>
</dbReference>
<evidence type="ECO:0000256" key="2">
    <source>
        <dbReference type="ARBA" id="ARBA00009902"/>
    </source>
</evidence>
<feature type="domain" description="Glycosyl hydrolase family 32 N-terminal" evidence="9">
    <location>
        <begin position="40"/>
        <end position="343"/>
    </location>
</feature>
<gene>
    <name evidence="10" type="ORF">LFAB_00875</name>
</gene>
<keyword evidence="6 8" id="KW-0326">Glycosidase</keyword>
<dbReference type="GO" id="GO:0005737">
    <property type="term" value="C:cytoplasm"/>
    <property type="evidence" value="ECO:0007669"/>
    <property type="project" value="UniProtKB-SubCell"/>
</dbReference>
<dbReference type="PATRIC" id="fig|1400520.3.peg.169"/>
<comment type="catalytic activity">
    <reaction evidence="8">
        <text>Hydrolysis of terminal non-reducing beta-D-fructofuranoside residues in beta-D-fructofuranosides.</text>
        <dbReference type="EC" id="3.2.1.26"/>
    </reaction>
</comment>
<keyword evidence="8" id="KW-0963">Cytoplasm</keyword>
<dbReference type="SUPFAM" id="SSF75005">
    <property type="entry name" value="Arabinanase/levansucrase/invertase"/>
    <property type="match status" value="1"/>
</dbReference>
<dbReference type="AlphaFoldDB" id="W6TB94"/>
<dbReference type="InterPro" id="IPR006232">
    <property type="entry name" value="Suc6P_hydrolase"/>
</dbReference>
<evidence type="ECO:0000313" key="10">
    <source>
        <dbReference type="EMBL" id="ETY75603.1"/>
    </source>
</evidence>
<accession>W6TB94</accession>
<dbReference type="GO" id="GO:0005985">
    <property type="term" value="P:sucrose metabolic process"/>
    <property type="evidence" value="ECO:0007669"/>
    <property type="project" value="UniProtKB-UniPathway"/>
</dbReference>
<dbReference type="InterPro" id="IPR051214">
    <property type="entry name" value="GH32_Enzymes"/>
</dbReference>
<dbReference type="CDD" id="cd18623">
    <property type="entry name" value="GH32_ScrB-like"/>
    <property type="match status" value="1"/>
</dbReference>
<evidence type="ECO:0000256" key="1">
    <source>
        <dbReference type="ARBA" id="ARBA00004914"/>
    </source>
</evidence>
<comment type="function">
    <text evidence="8">Enables the bacterium to metabolize sucrose as a sole carbon source.</text>
</comment>
<dbReference type="InterPro" id="IPR001362">
    <property type="entry name" value="Glyco_hydro_32"/>
</dbReference>
<name>W6TB94_9LACO</name>
<dbReference type="UniPathway" id="UPA00238"/>
<dbReference type="HOGENOM" id="CLU_001528_7_1_9"/>
<dbReference type="InterPro" id="IPR023296">
    <property type="entry name" value="Glyco_hydro_beta-prop_sf"/>
</dbReference>
<dbReference type="eggNOG" id="COG1621">
    <property type="taxonomic scope" value="Bacteria"/>
</dbReference>
<dbReference type="InterPro" id="IPR018053">
    <property type="entry name" value="Glyco_hydro_32_AS"/>
</dbReference>
<organism evidence="10 11">
    <name type="scientific">Lactiplantibacillus fabifermentans T30PCM01</name>
    <dbReference type="NCBI Taxonomy" id="1400520"/>
    <lineage>
        <taxon>Bacteria</taxon>
        <taxon>Bacillati</taxon>
        <taxon>Bacillota</taxon>
        <taxon>Bacilli</taxon>
        <taxon>Lactobacillales</taxon>
        <taxon>Lactobacillaceae</taxon>
        <taxon>Lactiplantibacillus</taxon>
    </lineage>
</organism>
<dbReference type="SMART" id="SM00640">
    <property type="entry name" value="Glyco_32"/>
    <property type="match status" value="1"/>
</dbReference>
<proteinExistence type="inferred from homology"/>